<gene>
    <name evidence="2" type="ordered locus">B488_05860</name>
</gene>
<feature type="chain" id="PRO_5003941218" description="Lipoprotein" evidence="1">
    <location>
        <begin position="23"/>
        <end position="117"/>
    </location>
</feature>
<reference evidence="2 3" key="1">
    <citation type="journal article" date="2012" name="Stand. Genomic Sci.">
        <title>Complete genome sequence of Liberibacter crescens BT-1.</title>
        <authorList>
            <person name="Leonard M.T."/>
            <person name="Fagen J.R."/>
            <person name="Davis-Richardson A.G."/>
            <person name="Davis M.J."/>
            <person name="Triplett E.W."/>
        </authorList>
    </citation>
    <scope>NUCLEOTIDE SEQUENCE [LARGE SCALE GENOMIC DNA]</scope>
    <source>
        <strain evidence="2 3">BT-1</strain>
    </source>
</reference>
<evidence type="ECO:0000313" key="2">
    <source>
        <dbReference type="EMBL" id="AGA64578.1"/>
    </source>
</evidence>
<keyword evidence="3" id="KW-1185">Reference proteome</keyword>
<evidence type="ECO:0000313" key="3">
    <source>
        <dbReference type="Proteomes" id="UP000010799"/>
    </source>
</evidence>
<feature type="signal peptide" evidence="1">
    <location>
        <begin position="1"/>
        <end position="22"/>
    </location>
</feature>
<evidence type="ECO:0000256" key="1">
    <source>
        <dbReference type="SAM" id="SignalP"/>
    </source>
</evidence>
<dbReference type="KEGG" id="lcc:B488_05860"/>
<protein>
    <recommendedName>
        <fullName evidence="4">Lipoprotein</fullName>
    </recommendedName>
</protein>
<sequence>MKKNLFLSVTLAAIVDSSCVFASSSLSKHEDKNKNTTLFIHFENQEAKEIYKHLEYAQKLNGYIVSEAGMNKNYLSSPSITCNKTDPSVLDRKPDDDSPDLYDCHLNITARGLIENP</sequence>
<dbReference type="EMBL" id="CP003789">
    <property type="protein sequence ID" value="AGA64578.1"/>
    <property type="molecule type" value="Genomic_DNA"/>
</dbReference>
<dbReference type="PATRIC" id="fig|1215343.11.peg.596"/>
<dbReference type="HOGENOM" id="CLU_2081921_0_0_5"/>
<proteinExistence type="predicted"/>
<dbReference type="Proteomes" id="UP000010799">
    <property type="component" value="Chromosome"/>
</dbReference>
<dbReference type="AlphaFoldDB" id="L0EVA6"/>
<dbReference type="RefSeq" id="WP_015273005.1">
    <property type="nucleotide sequence ID" value="NC_019907.1"/>
</dbReference>
<name>L0EVA6_LIBCB</name>
<accession>L0EVA6</accession>
<organism evidence="2 3">
    <name type="scientific">Liberibacter crescens (strain BT-1)</name>
    <dbReference type="NCBI Taxonomy" id="1215343"/>
    <lineage>
        <taxon>Bacteria</taxon>
        <taxon>Pseudomonadati</taxon>
        <taxon>Pseudomonadota</taxon>
        <taxon>Alphaproteobacteria</taxon>
        <taxon>Hyphomicrobiales</taxon>
        <taxon>Rhizobiaceae</taxon>
        <taxon>Liberibacter</taxon>
    </lineage>
</organism>
<keyword evidence="1" id="KW-0732">Signal</keyword>
<evidence type="ECO:0008006" key="4">
    <source>
        <dbReference type="Google" id="ProtNLM"/>
    </source>
</evidence>